<feature type="compositionally biased region" description="Basic and acidic residues" evidence="1">
    <location>
        <begin position="1239"/>
        <end position="1249"/>
    </location>
</feature>
<evidence type="ECO:0000313" key="3">
    <source>
        <dbReference type="Proteomes" id="UP001497480"/>
    </source>
</evidence>
<feature type="compositionally biased region" description="Polar residues" evidence="1">
    <location>
        <begin position="63"/>
        <end position="73"/>
    </location>
</feature>
<feature type="region of interest" description="Disordered" evidence="1">
    <location>
        <begin position="981"/>
        <end position="1066"/>
    </location>
</feature>
<feature type="compositionally biased region" description="Basic and acidic residues" evidence="1">
    <location>
        <begin position="93"/>
        <end position="106"/>
    </location>
</feature>
<feature type="compositionally biased region" description="Low complexity" evidence="1">
    <location>
        <begin position="39"/>
        <end position="48"/>
    </location>
</feature>
<evidence type="ECO:0000256" key="1">
    <source>
        <dbReference type="SAM" id="MobiDB-lite"/>
    </source>
</evidence>
<sequence length="1276" mass="141164">MRPVSGDEETEVKSFAGKISGLIAGCVPIKKRKHFALIPPTSPLSEEPSSLDEEAELQRKENSSTSQASTLSNVSIAGAPIKKRRFPILEEGSHVGENDSLPKEHSSTSQGLSLSTSSSGHSDTNEHLLPSIVKLGIVQNCPKIEKVEPVSLELSLSKEKSSTHSLNSDVKITSDTAPVHSNRANWDLNTTMDAWEEPGTSASSVKTYIDRKNVVDSVLDEKQFMRSTRIVTPTGDMSLKQKVCEESKKKYFVVSPGLYGQHYGCIDPHNPCLNSYIKKYADEPSRLSVKLDSGTAIPTAIPSVTLSSVVPSAGDVNTCFRLVKSEPFDDNSNRGLKEANACPVGSLESDALKKEFLQHSDVDSSIPSSVRNPNLVDAMFIKTESVHNTSENKMEQLGRELLQGSVNCSTMAVPVTSETTQISAETAHSSVERMCSAELTTSENIATHTQIFTLAEGVNLDKVSHGACSNVDQVPQETVATPMVDNVTDMSDPGTKDSSRLTEEENANGHDSCKWKLLNELPPKSRDSGEGCASDDEKITLSAGILEDDSYGSDYDSEDSHAVTVAVDTHRFIYDDDYEDGEVREPQEHSTEVVTIREVREVEHPDNSNYANKQIKEGLSSGDSLISSNVMENESKTVIHSEISSDEDGMDIEMHERLGNVIDKNVCLQEPMADEKSNIASDGKGPVIILRREQLDVSESYNASRALETELSSDQSFNGSHGLDVVGQCADEVVKTDDIVRQANLDLPEIEASANTDDATKDVSNCGNQGRIIDLSRAASSSSPSKTKPIPGTSLPSLSGRDLLADTLDGDKFRGRDEVYIDGRRRFFRGRHQDMSPRSSRFTYVRGRGRGNSRLDTFRGEWESGREFSGEFYNGPSQFRGPRPNKYASANADNDLDYNNAPDGSYVGNGRMGRKPLNDGSYTAPRRRSPGGVDGIQMGHRIPRNISPSSRCIGGDGSEMVSMRHSEKFVRGFQEDNLHSMFTRPRPYEGMDGRFSRGGGRNFSSIQKRGPPRIRSKSPIGSRSRSPGQWSSPRRSPRRRSPESFGHSEMNSRRSPLCRVDRMRSPDRTVFSGERVVRRHGSPSYMSRASNNDIRDIDSAREHGHPRPVINNRSPSGRILVRSRRFDAADLRDRADNDDEYYAGPMHSGRVLEISGEGNGEERRFGERRGGYVRSFRPPYKNGNINENFHLNAEEGPRQYRFCSDDSDFHERGNNIRGKDFERRIRGGRPVNVPPRRTRNMDEQEENFRHGGGGGGGHVWNDDSFDDMSRVKRKRF</sequence>
<feature type="region of interest" description="Disordered" evidence="1">
    <location>
        <begin position="488"/>
        <end position="511"/>
    </location>
</feature>
<dbReference type="PANTHER" id="PTHR34536:SF4">
    <property type="entry name" value="BTZ DOMAIN-CONTAINING PROTEIN"/>
    <property type="match status" value="1"/>
</dbReference>
<dbReference type="EMBL" id="CAXHTB010000001">
    <property type="protein sequence ID" value="CAL0300486.1"/>
    <property type="molecule type" value="Genomic_DNA"/>
</dbReference>
<dbReference type="Proteomes" id="UP001497480">
    <property type="component" value="Unassembled WGS sequence"/>
</dbReference>
<feature type="region of interest" description="Disordered" evidence="1">
    <location>
        <begin position="39"/>
        <end position="73"/>
    </location>
</feature>
<name>A0AAV1VU28_LUPLU</name>
<feature type="region of interest" description="Disordered" evidence="1">
    <location>
        <begin position="776"/>
        <end position="801"/>
    </location>
</feature>
<feature type="compositionally biased region" description="Basic and acidic residues" evidence="1">
    <location>
        <begin position="494"/>
        <end position="511"/>
    </location>
</feature>
<feature type="compositionally biased region" description="Low complexity" evidence="1">
    <location>
        <begin position="891"/>
        <end position="903"/>
    </location>
</feature>
<organism evidence="2 3">
    <name type="scientific">Lupinus luteus</name>
    <name type="common">European yellow lupine</name>
    <dbReference type="NCBI Taxonomy" id="3873"/>
    <lineage>
        <taxon>Eukaryota</taxon>
        <taxon>Viridiplantae</taxon>
        <taxon>Streptophyta</taxon>
        <taxon>Embryophyta</taxon>
        <taxon>Tracheophyta</taxon>
        <taxon>Spermatophyta</taxon>
        <taxon>Magnoliopsida</taxon>
        <taxon>eudicotyledons</taxon>
        <taxon>Gunneridae</taxon>
        <taxon>Pentapetalae</taxon>
        <taxon>rosids</taxon>
        <taxon>fabids</taxon>
        <taxon>Fabales</taxon>
        <taxon>Fabaceae</taxon>
        <taxon>Papilionoideae</taxon>
        <taxon>50 kb inversion clade</taxon>
        <taxon>genistoids sensu lato</taxon>
        <taxon>core genistoids</taxon>
        <taxon>Genisteae</taxon>
        <taxon>Lupinus</taxon>
    </lineage>
</organism>
<gene>
    <name evidence="2" type="ORF">LLUT_LOCUS1546</name>
</gene>
<feature type="compositionally biased region" description="Low complexity" evidence="1">
    <location>
        <begin position="107"/>
        <end position="122"/>
    </location>
</feature>
<proteinExistence type="predicted"/>
<accession>A0AAV1VU28</accession>
<evidence type="ECO:0000313" key="2">
    <source>
        <dbReference type="EMBL" id="CAL0300486.1"/>
    </source>
</evidence>
<feature type="compositionally biased region" description="Low complexity" evidence="1">
    <location>
        <begin position="1022"/>
        <end position="1034"/>
    </location>
</feature>
<protein>
    <submittedName>
        <fullName evidence="2">Uncharacterized protein</fullName>
    </submittedName>
</protein>
<dbReference type="PANTHER" id="PTHR34536">
    <property type="entry name" value="DENTIN SIALOPHOSPHOPROTEIN-LIKE PROTEIN"/>
    <property type="match status" value="1"/>
</dbReference>
<feature type="region of interest" description="Disordered" evidence="1">
    <location>
        <begin position="891"/>
        <end position="952"/>
    </location>
</feature>
<dbReference type="AlphaFoldDB" id="A0AAV1VU28"/>
<comment type="caution">
    <text evidence="2">The sequence shown here is derived from an EMBL/GenBank/DDBJ whole genome shotgun (WGS) entry which is preliminary data.</text>
</comment>
<feature type="region of interest" description="Disordered" evidence="1">
    <location>
        <begin position="1224"/>
        <end position="1265"/>
    </location>
</feature>
<keyword evidence="3" id="KW-1185">Reference proteome</keyword>
<feature type="region of interest" description="Disordered" evidence="1">
    <location>
        <begin position="93"/>
        <end position="125"/>
    </location>
</feature>
<feature type="compositionally biased region" description="Low complexity" evidence="1">
    <location>
        <begin position="776"/>
        <end position="794"/>
    </location>
</feature>
<feature type="compositionally biased region" description="Basic and acidic residues" evidence="1">
    <location>
        <begin position="986"/>
        <end position="995"/>
    </location>
</feature>
<reference evidence="2 3" key="1">
    <citation type="submission" date="2024-03" db="EMBL/GenBank/DDBJ databases">
        <authorList>
            <person name="Martinez-Hernandez J."/>
        </authorList>
    </citation>
    <scope>NUCLEOTIDE SEQUENCE [LARGE SCALE GENOMIC DNA]</scope>
</reference>